<feature type="region of interest" description="Disordered" evidence="1">
    <location>
        <begin position="235"/>
        <end position="276"/>
    </location>
</feature>
<feature type="compositionally biased region" description="Polar residues" evidence="1">
    <location>
        <begin position="14"/>
        <end position="27"/>
    </location>
</feature>
<gene>
    <name evidence="2" type="ORF">MYCFIDRAFT_209093</name>
</gene>
<accession>M2ZIG6</accession>
<dbReference type="AlphaFoldDB" id="M2ZIG6"/>
<dbReference type="RefSeq" id="XP_007931155.1">
    <property type="nucleotide sequence ID" value="XM_007932964.1"/>
</dbReference>
<dbReference type="HOGENOM" id="CLU_909514_0_0_1"/>
<dbReference type="KEGG" id="pfj:MYCFIDRAFT_209093"/>
<dbReference type="Proteomes" id="UP000016932">
    <property type="component" value="Unassembled WGS sequence"/>
</dbReference>
<reference evidence="2 3" key="1">
    <citation type="journal article" date="2012" name="PLoS Pathog.">
        <title>Diverse lifestyles and strategies of plant pathogenesis encoded in the genomes of eighteen Dothideomycetes fungi.</title>
        <authorList>
            <person name="Ohm R.A."/>
            <person name="Feau N."/>
            <person name="Henrissat B."/>
            <person name="Schoch C.L."/>
            <person name="Horwitz B.A."/>
            <person name="Barry K.W."/>
            <person name="Condon B.J."/>
            <person name="Copeland A.C."/>
            <person name="Dhillon B."/>
            <person name="Glaser F."/>
            <person name="Hesse C.N."/>
            <person name="Kosti I."/>
            <person name="LaButti K."/>
            <person name="Lindquist E.A."/>
            <person name="Lucas S."/>
            <person name="Salamov A.A."/>
            <person name="Bradshaw R.E."/>
            <person name="Ciuffetti L."/>
            <person name="Hamelin R.C."/>
            <person name="Kema G.H.J."/>
            <person name="Lawrence C."/>
            <person name="Scott J.A."/>
            <person name="Spatafora J.W."/>
            <person name="Turgeon B.G."/>
            <person name="de Wit P.J.G.M."/>
            <person name="Zhong S."/>
            <person name="Goodwin S.B."/>
            <person name="Grigoriev I.V."/>
        </authorList>
    </citation>
    <scope>NUCLEOTIDE SEQUENCE [LARGE SCALE GENOMIC DNA]</scope>
    <source>
        <strain evidence="2 3">CIRAD86</strain>
    </source>
</reference>
<feature type="compositionally biased region" description="Low complexity" evidence="1">
    <location>
        <begin position="264"/>
        <end position="276"/>
    </location>
</feature>
<evidence type="ECO:0000256" key="1">
    <source>
        <dbReference type="SAM" id="MobiDB-lite"/>
    </source>
</evidence>
<organism evidence="2 3">
    <name type="scientific">Pseudocercospora fijiensis (strain CIRAD86)</name>
    <name type="common">Black leaf streak disease fungus</name>
    <name type="synonym">Mycosphaerella fijiensis</name>
    <dbReference type="NCBI Taxonomy" id="383855"/>
    <lineage>
        <taxon>Eukaryota</taxon>
        <taxon>Fungi</taxon>
        <taxon>Dikarya</taxon>
        <taxon>Ascomycota</taxon>
        <taxon>Pezizomycotina</taxon>
        <taxon>Dothideomycetes</taxon>
        <taxon>Dothideomycetidae</taxon>
        <taxon>Mycosphaerellales</taxon>
        <taxon>Mycosphaerellaceae</taxon>
        <taxon>Pseudocercospora</taxon>
    </lineage>
</organism>
<dbReference type="OrthoDB" id="3650658at2759"/>
<keyword evidence="3" id="KW-1185">Reference proteome</keyword>
<sequence>MEMEKELPKRARETSASGGSNRANEMRCNQTVTFSPTELPSSDDSTHHLLIHPRLHQHVRLFLNLPQHFSPHSTTADPTKLQSDQWHMTPKPKISKAIDMPQGRYLAPMLSQESPRRPIGTGNRPHDAIVVVTTPRHPSTASLRDSSFYALYGYVSKYFYTISISSPSFHPLLLNLDLDLPDLARPTKLAIPKARSSFYTIIACGRSTTHTMNTISLVLNGKTASYIHSLPEKQRSSITTTTIHHSSPRPRPQFSSTPPFPAMSSPSRPHSRKSSYSPGWYTPNEYNFTLEDFAQKLNTRSVRRTL</sequence>
<dbReference type="EMBL" id="KB446563">
    <property type="protein sequence ID" value="EME78909.1"/>
    <property type="molecule type" value="Genomic_DNA"/>
</dbReference>
<dbReference type="GeneID" id="19336742"/>
<dbReference type="VEuPathDB" id="FungiDB:MYCFIDRAFT_209093"/>
<feature type="compositionally biased region" description="Basic and acidic residues" evidence="1">
    <location>
        <begin position="1"/>
        <end position="13"/>
    </location>
</feature>
<name>M2ZIG6_PSEFD</name>
<evidence type="ECO:0000313" key="3">
    <source>
        <dbReference type="Proteomes" id="UP000016932"/>
    </source>
</evidence>
<feature type="region of interest" description="Disordered" evidence="1">
    <location>
        <begin position="1"/>
        <end position="27"/>
    </location>
</feature>
<proteinExistence type="predicted"/>
<protein>
    <submittedName>
        <fullName evidence="2">Uncharacterized protein</fullName>
    </submittedName>
</protein>
<evidence type="ECO:0000313" key="2">
    <source>
        <dbReference type="EMBL" id="EME78909.1"/>
    </source>
</evidence>
<feature type="compositionally biased region" description="Low complexity" evidence="1">
    <location>
        <begin position="236"/>
        <end position="245"/>
    </location>
</feature>